<feature type="compositionally biased region" description="Polar residues" evidence="1">
    <location>
        <begin position="61"/>
        <end position="71"/>
    </location>
</feature>
<feature type="compositionally biased region" description="Basic and acidic residues" evidence="1">
    <location>
        <begin position="526"/>
        <end position="536"/>
    </location>
</feature>
<feature type="compositionally biased region" description="Polar residues" evidence="1">
    <location>
        <begin position="488"/>
        <end position="511"/>
    </location>
</feature>
<feature type="compositionally biased region" description="Basic and acidic residues" evidence="1">
    <location>
        <begin position="473"/>
        <end position="487"/>
    </location>
</feature>
<evidence type="ECO:0000256" key="1">
    <source>
        <dbReference type="SAM" id="MobiDB-lite"/>
    </source>
</evidence>
<protein>
    <submittedName>
        <fullName evidence="2">Uncharacterized protein</fullName>
    </submittedName>
</protein>
<name>A0AAD4M872_9AGAM</name>
<feature type="compositionally biased region" description="Basic and acidic residues" evidence="1">
    <location>
        <begin position="214"/>
        <end position="233"/>
    </location>
</feature>
<comment type="caution">
    <text evidence="2">The sequence shown here is derived from an EMBL/GenBank/DDBJ whole genome shotgun (WGS) entry which is preliminary data.</text>
</comment>
<feature type="region of interest" description="Disordered" evidence="1">
    <location>
        <begin position="414"/>
        <end position="536"/>
    </location>
</feature>
<feature type="compositionally biased region" description="Low complexity" evidence="1">
    <location>
        <begin position="904"/>
        <end position="923"/>
    </location>
</feature>
<feature type="region of interest" description="Disordered" evidence="1">
    <location>
        <begin position="786"/>
        <end position="811"/>
    </location>
</feature>
<feature type="compositionally biased region" description="Basic and acidic residues" evidence="1">
    <location>
        <begin position="968"/>
        <end position="977"/>
    </location>
</feature>
<gene>
    <name evidence="2" type="ORF">B0F90DRAFT_1702906</name>
</gene>
<dbReference type="AlphaFoldDB" id="A0AAD4M872"/>
<reference evidence="2" key="1">
    <citation type="journal article" date="2022" name="New Phytol.">
        <title>Evolutionary transition to the ectomycorrhizal habit in the genomes of a hyperdiverse lineage of mushroom-forming fungi.</title>
        <authorList>
            <person name="Looney B."/>
            <person name="Miyauchi S."/>
            <person name="Morin E."/>
            <person name="Drula E."/>
            <person name="Courty P.E."/>
            <person name="Kohler A."/>
            <person name="Kuo A."/>
            <person name="LaButti K."/>
            <person name="Pangilinan J."/>
            <person name="Lipzen A."/>
            <person name="Riley R."/>
            <person name="Andreopoulos W."/>
            <person name="He G."/>
            <person name="Johnson J."/>
            <person name="Nolan M."/>
            <person name="Tritt A."/>
            <person name="Barry K.W."/>
            <person name="Grigoriev I.V."/>
            <person name="Nagy L.G."/>
            <person name="Hibbett D."/>
            <person name="Henrissat B."/>
            <person name="Matheny P.B."/>
            <person name="Labbe J."/>
            <person name="Martin F.M."/>
        </authorList>
    </citation>
    <scope>NUCLEOTIDE SEQUENCE</scope>
    <source>
        <strain evidence="2">BPL690</strain>
    </source>
</reference>
<organism evidence="2 3">
    <name type="scientific">Multifurca ochricompacta</name>
    <dbReference type="NCBI Taxonomy" id="376703"/>
    <lineage>
        <taxon>Eukaryota</taxon>
        <taxon>Fungi</taxon>
        <taxon>Dikarya</taxon>
        <taxon>Basidiomycota</taxon>
        <taxon>Agaricomycotina</taxon>
        <taxon>Agaricomycetes</taxon>
        <taxon>Russulales</taxon>
        <taxon>Russulaceae</taxon>
        <taxon>Multifurca</taxon>
    </lineage>
</organism>
<dbReference type="EMBL" id="WTXG01000006">
    <property type="protein sequence ID" value="KAI0305260.1"/>
    <property type="molecule type" value="Genomic_DNA"/>
</dbReference>
<evidence type="ECO:0000313" key="2">
    <source>
        <dbReference type="EMBL" id="KAI0305260.1"/>
    </source>
</evidence>
<feature type="region of interest" description="Disordered" evidence="1">
    <location>
        <begin position="890"/>
        <end position="926"/>
    </location>
</feature>
<sequence>MENNPPLLVGSRLRHRSSPMRALPHSKSSPPKRGATRVLSPQHNNMAAPTDSDDLFKTGLLTPQYSQNTVGSDAARSLISPPPEDTVRTGTSLQSSLLWNRAGSEPASNPRHVANASPSSKRKRPPFPSFSLQGVDDLNQSHRKVEASPNPKSRKQTRRIRIGSDEEDDASGSRHITLTVSPIKRRQRQSHAPPPECLDLFRRSHSPSISPNKSRRDPTLLRSPHADNDKADYIRPVLSHTRQQLSARARSSTPIPPYEPPAERFTPPREVFRSSPRVSKSSKRKALRVTIKKEPPEIDLSCLPPPSPTDDPLLLHGRLPCPHPSLPKHARETPLLESTPPGPGGQISPLNRSALDFPLPGIPSDVDDNEDLDLPEKAVFNFTGIGDDSWSSSEGGASEQEGEYTGKFRVVKIPTKADPPTSTTRERIEQWGRPISPFPFEGSAIPRNDADNEGDETSDLDHPLAQPQFDNEQSGRRHVLETSKDDQGSGNQMEAHQAQFNDTELSETGETVPTEEERVKPTNHLEPTRSDHEGRHEEHEVFWGSPAYPQEDAEAHLAHGDENASEGGITPAQRDETILIPEVHIVTPLRENFVFAPASDVHRDDGQNDPAGEVQTEEDVVDRALSEAEEPRSIVPPERQISRSQLPEERVEVDGRVVETVDVEYEGDSSDESDLSVVKIVSDDPWAAARAAAILKQHDWDLVTKISRQHRPSRTVESLIRKARRADLASAGVSKSLSPARSTRRSFGVVVDGRVVMDGSPSMTLPELLHVAESHLDSATFSMPGQQAFRTPSPAPGSIRRPEAPLVIDTDGPREWSRSDWKLLDACFTDARLEVGARWGPEGTLGDVDAVELEDVVGRFVDIFGGEDVISSLGPAFQREDLLKRTKALQRKQRAGEGAPPTPTLRVSSVSSSTPTVPDFTPVHPARRQGVNITPLKLAAPAFHVQTTPRLPASLMAPRYSHLLEEAKSLSKQDGSRPHAPGESPVPLALPSDDGPLATMTLYAVPDHSVKEVPPTPSVGSRMKGFLFSYLPTLKKKPAKKMHEPARPGLPLPPPELIEKPRGPVITPQPKPAPRMVHPKELVHLQHAPPPSRIPTLPRVPVRLVELRPVSPPSETVGSIKVSERRRDSGGSVKDLVNSFEEMDRSSEIEAHALELRRQKSARRLAAGATTTVTNNKPAWR</sequence>
<feature type="region of interest" description="Disordered" evidence="1">
    <location>
        <begin position="1111"/>
        <end position="1133"/>
    </location>
</feature>
<feature type="compositionally biased region" description="Polar residues" evidence="1">
    <location>
        <begin position="88"/>
        <end position="98"/>
    </location>
</feature>
<feature type="compositionally biased region" description="Polar residues" evidence="1">
    <location>
        <begin position="240"/>
        <end position="253"/>
    </location>
</feature>
<feature type="region of interest" description="Disordered" evidence="1">
    <location>
        <begin position="968"/>
        <end position="992"/>
    </location>
</feature>
<dbReference type="Proteomes" id="UP001203297">
    <property type="component" value="Unassembled WGS sequence"/>
</dbReference>
<evidence type="ECO:0000313" key="3">
    <source>
        <dbReference type="Proteomes" id="UP001203297"/>
    </source>
</evidence>
<feature type="region of interest" description="Disordered" evidence="1">
    <location>
        <begin position="320"/>
        <end position="351"/>
    </location>
</feature>
<feature type="region of interest" description="Disordered" evidence="1">
    <location>
        <begin position="1"/>
        <end position="288"/>
    </location>
</feature>
<feature type="compositionally biased region" description="Basic residues" evidence="1">
    <location>
        <begin position="152"/>
        <end position="161"/>
    </location>
</feature>
<accession>A0AAD4M872</accession>
<keyword evidence="3" id="KW-1185">Reference proteome</keyword>
<feature type="region of interest" description="Disordered" evidence="1">
    <location>
        <begin position="1038"/>
        <end position="1061"/>
    </location>
</feature>
<proteinExistence type="predicted"/>